<reference evidence="1 2" key="1">
    <citation type="submission" date="2016-10" db="EMBL/GenBank/DDBJ databases">
        <title>Silvanigrella aquatica sp. nov., isolated from a freshwater lake located in the Black Forest, Germany, description of Silvanigrellaceae fam. nov., Silvanigrellales ord. nov., reclassification of the order Bdellovibrionales in the class Oligoflexia, reclassification of the families Bacteriovoracaceae and Halobacteriovoraceae in the new order Bacteriovoracales ord. nov., and reclassification of the family Pseudobacteriovoracaceae in the order Oligoflexiales.</title>
        <authorList>
            <person name="Hahn M.W."/>
            <person name="Schmidt J."/>
            <person name="Koll U."/>
            <person name="Rohde M."/>
            <person name="Verbag S."/>
            <person name="Pitt A."/>
            <person name="Nakai R."/>
            <person name="Naganuma T."/>
            <person name="Lang E."/>
        </authorList>
    </citation>
    <scope>NUCLEOTIDE SEQUENCE [LARGE SCALE GENOMIC DNA]</scope>
    <source>
        <strain evidence="1 2">MWH-Nonnen-W8red</strain>
        <plasmid evidence="2">Plasmid pnonnen2</plasmid>
    </source>
</reference>
<geneLocation type="plasmid" evidence="2">
    <name>pnonnen2</name>
</geneLocation>
<evidence type="ECO:0000313" key="1">
    <source>
        <dbReference type="EMBL" id="APJ05277.1"/>
    </source>
</evidence>
<keyword evidence="1" id="KW-0614">Plasmid</keyword>
<proteinExistence type="predicted"/>
<protein>
    <submittedName>
        <fullName evidence="1">Uncharacterized protein</fullName>
    </submittedName>
</protein>
<accession>A0A1L4D515</accession>
<dbReference type="KEGG" id="saqi:AXG55_14745"/>
<sequence>MEIIIDNDLKCNNGMSREYNNIKQLIFDNKMDELDTFVKQKSLDRCYKIVSEKFKISQAKYFHHYLYNNFYVSEVELHYPELKRIYQSNDKTFEGFHTKYILDDSALLPEGLLNAKSLKEISKYITNFEDTSFALIYVFNNYGNCMYNYKCAQILRNMYKIIEKNILDELFIYIKSFSIKSNLNFINFLSYFENIDFIIALNKLLSFKKKEEICEIMFHISSWNKYNIKKHEYEFNENIFNLFSCVLNDCEHYKHKRTNDLFNIELNRSRINYNNIKNNIKVIGDYDYFAI</sequence>
<dbReference type="AlphaFoldDB" id="A0A1L4D515"/>
<keyword evidence="2" id="KW-1185">Reference proteome</keyword>
<evidence type="ECO:0000313" key="2">
    <source>
        <dbReference type="Proteomes" id="UP000184731"/>
    </source>
</evidence>
<dbReference type="Proteomes" id="UP000184731">
    <property type="component" value="Plasmid pnonnen2"/>
</dbReference>
<name>A0A1L4D515_9BACT</name>
<dbReference type="RefSeq" id="WP_148698940.1">
    <property type="nucleotide sequence ID" value="NZ_CP017836.1"/>
</dbReference>
<dbReference type="EMBL" id="CP017836">
    <property type="protein sequence ID" value="APJ05277.1"/>
    <property type="molecule type" value="Genomic_DNA"/>
</dbReference>
<organism evidence="1 2">
    <name type="scientific">Silvanigrella aquatica</name>
    <dbReference type="NCBI Taxonomy" id="1915309"/>
    <lineage>
        <taxon>Bacteria</taxon>
        <taxon>Pseudomonadati</taxon>
        <taxon>Bdellovibrionota</taxon>
        <taxon>Oligoflexia</taxon>
        <taxon>Silvanigrellales</taxon>
        <taxon>Silvanigrellaceae</taxon>
        <taxon>Silvanigrella</taxon>
    </lineage>
</organism>
<dbReference type="OrthoDB" id="9818028at2"/>
<gene>
    <name evidence="1" type="ORF">AXG55_14745</name>
</gene>